<organism evidence="2 3">
    <name type="scientific">Adhaeribacter aerolatus</name>
    <dbReference type="NCBI Taxonomy" id="670289"/>
    <lineage>
        <taxon>Bacteria</taxon>
        <taxon>Pseudomonadati</taxon>
        <taxon>Bacteroidota</taxon>
        <taxon>Cytophagia</taxon>
        <taxon>Cytophagales</taxon>
        <taxon>Hymenobacteraceae</taxon>
        <taxon>Adhaeribacter</taxon>
    </lineage>
</organism>
<dbReference type="EMBL" id="BJYS01000043">
    <property type="protein sequence ID" value="GEO06705.1"/>
    <property type="molecule type" value="Genomic_DNA"/>
</dbReference>
<evidence type="ECO:0000313" key="3">
    <source>
        <dbReference type="Proteomes" id="UP000321532"/>
    </source>
</evidence>
<keyword evidence="1" id="KW-1133">Transmembrane helix</keyword>
<dbReference type="Pfam" id="PF04367">
    <property type="entry name" value="DUF502"/>
    <property type="match status" value="1"/>
</dbReference>
<protein>
    <submittedName>
        <fullName evidence="2">Membrane protein</fullName>
    </submittedName>
</protein>
<feature type="transmembrane region" description="Helical" evidence="1">
    <location>
        <begin position="43"/>
        <end position="69"/>
    </location>
</feature>
<dbReference type="InterPro" id="IPR007462">
    <property type="entry name" value="COV1-like"/>
</dbReference>
<accession>A0A512B415</accession>
<dbReference type="AlphaFoldDB" id="A0A512B415"/>
<name>A0A512B415_9BACT</name>
<evidence type="ECO:0000256" key="1">
    <source>
        <dbReference type="SAM" id="Phobius"/>
    </source>
</evidence>
<gene>
    <name evidence="2" type="ORF">AAE02nite_43690</name>
</gene>
<keyword evidence="1" id="KW-0472">Membrane</keyword>
<proteinExistence type="predicted"/>
<dbReference type="PANTHER" id="PTHR31876:SF26">
    <property type="entry name" value="PROTEIN LIKE COV 2"/>
    <property type="match status" value="1"/>
</dbReference>
<dbReference type="Proteomes" id="UP000321532">
    <property type="component" value="Unassembled WGS sequence"/>
</dbReference>
<keyword evidence="1" id="KW-0812">Transmembrane</keyword>
<keyword evidence="3" id="KW-1185">Reference proteome</keyword>
<sequence length="185" mass="21108">MRRFFRYFLNGLLITAPIALTIYIILAMLNWLDDLFDLDIAGYHIPGLGILVMIILLTVIGFIGTSFLVRPFFILTERIFNRVPIVSIIYSSIKDLFDAFVGDNQKFNRPVLVKMQTEPLLYRVGFVTQDSLVSISMDDKMAIYFPDSYNFSGKLWVVPKENVTYLELPSSEVMKFVVSGGVSKI</sequence>
<reference evidence="2 3" key="1">
    <citation type="submission" date="2019-07" db="EMBL/GenBank/DDBJ databases">
        <title>Whole genome shotgun sequence of Adhaeribacter aerolatus NBRC 106133.</title>
        <authorList>
            <person name="Hosoyama A."/>
            <person name="Uohara A."/>
            <person name="Ohji S."/>
            <person name="Ichikawa N."/>
        </authorList>
    </citation>
    <scope>NUCLEOTIDE SEQUENCE [LARGE SCALE GENOMIC DNA]</scope>
    <source>
        <strain evidence="2 3">NBRC 106133</strain>
    </source>
</reference>
<comment type="caution">
    <text evidence="2">The sequence shown here is derived from an EMBL/GenBank/DDBJ whole genome shotgun (WGS) entry which is preliminary data.</text>
</comment>
<feature type="transmembrane region" description="Helical" evidence="1">
    <location>
        <begin position="7"/>
        <end position="31"/>
    </location>
</feature>
<dbReference type="RefSeq" id="WP_146903305.1">
    <property type="nucleotide sequence ID" value="NZ_BJYS01000043.1"/>
</dbReference>
<evidence type="ECO:0000313" key="2">
    <source>
        <dbReference type="EMBL" id="GEO06705.1"/>
    </source>
</evidence>
<dbReference type="PANTHER" id="PTHR31876">
    <property type="entry name" value="COV-LIKE PROTEIN 1"/>
    <property type="match status" value="1"/>
</dbReference>
<dbReference type="OrthoDB" id="9789516at2"/>